<dbReference type="SUPFAM" id="SSF55961">
    <property type="entry name" value="Bet v1-like"/>
    <property type="match status" value="1"/>
</dbReference>
<comment type="caution">
    <text evidence="3">The sequence shown here is derived from an EMBL/GenBank/DDBJ whole genome shotgun (WGS) entry which is preliminary data.</text>
</comment>
<dbReference type="RefSeq" id="WP_408083347.1">
    <property type="nucleotide sequence ID" value="NZ_JBELPZ010000001.1"/>
</dbReference>
<organism evidence="3 4">
    <name type="scientific">Flavobacterium rhizosphaerae</name>
    <dbReference type="NCBI Taxonomy" id="3163298"/>
    <lineage>
        <taxon>Bacteria</taxon>
        <taxon>Pseudomonadati</taxon>
        <taxon>Bacteroidota</taxon>
        <taxon>Flavobacteriia</taxon>
        <taxon>Flavobacteriales</taxon>
        <taxon>Flavobacteriaceae</taxon>
        <taxon>Flavobacterium</taxon>
    </lineage>
</organism>
<comment type="similarity">
    <text evidence="1">Belongs to the AHA1 family.</text>
</comment>
<feature type="domain" description="Activator of Hsp90 ATPase homologue 1/2-like C-terminal" evidence="2">
    <location>
        <begin position="24"/>
        <end position="160"/>
    </location>
</feature>
<dbReference type="Proteomes" id="UP001629156">
    <property type="component" value="Unassembled WGS sequence"/>
</dbReference>
<accession>A0ABW8YSE0</accession>
<evidence type="ECO:0000256" key="1">
    <source>
        <dbReference type="ARBA" id="ARBA00006817"/>
    </source>
</evidence>
<evidence type="ECO:0000259" key="2">
    <source>
        <dbReference type="Pfam" id="PF08327"/>
    </source>
</evidence>
<dbReference type="InterPro" id="IPR023393">
    <property type="entry name" value="START-like_dom_sf"/>
</dbReference>
<evidence type="ECO:0000313" key="4">
    <source>
        <dbReference type="Proteomes" id="UP001629156"/>
    </source>
</evidence>
<dbReference type="CDD" id="cd07814">
    <property type="entry name" value="SRPBCC_CalC_Aha1-like"/>
    <property type="match status" value="1"/>
</dbReference>
<name>A0ABW8YSE0_9FLAO</name>
<dbReference type="EMBL" id="JBELPZ010000001">
    <property type="protein sequence ID" value="MFL9843114.1"/>
    <property type="molecule type" value="Genomic_DNA"/>
</dbReference>
<evidence type="ECO:0000313" key="3">
    <source>
        <dbReference type="EMBL" id="MFL9843114.1"/>
    </source>
</evidence>
<sequence>MENNIIFTKHPSGKKLVITRYFSIPLNKLWQAWTNSELLDKWWAPKPWRTETKTMDFFEGGKWLYSMLGPNGEKHWCRVDFKTIEEYKGITAIDGFCNENGKFSTDFPLMDWFITFISDEAKTKIVVEITFNTEEDLEKIVDMGFKEGFAMALDNLEEIFA</sequence>
<dbReference type="Gene3D" id="3.30.530.20">
    <property type="match status" value="1"/>
</dbReference>
<reference evidence="3 4" key="1">
    <citation type="submission" date="2024-06" db="EMBL/GenBank/DDBJ databases">
        <authorList>
            <person name="Kaempfer P."/>
            <person name="Viver T."/>
        </authorList>
    </citation>
    <scope>NUCLEOTIDE SEQUENCE [LARGE SCALE GENOMIC DNA]</scope>
    <source>
        <strain evidence="3 4">ST-119</strain>
    </source>
</reference>
<dbReference type="InterPro" id="IPR013538">
    <property type="entry name" value="ASHA1/2-like_C"/>
</dbReference>
<dbReference type="Pfam" id="PF08327">
    <property type="entry name" value="AHSA1"/>
    <property type="match status" value="1"/>
</dbReference>
<protein>
    <submittedName>
        <fullName evidence="3">SRPBCC domain-containing protein</fullName>
    </submittedName>
</protein>
<gene>
    <name evidence="3" type="ORF">ABS766_01660</name>
</gene>
<keyword evidence="4" id="KW-1185">Reference proteome</keyword>
<proteinExistence type="inferred from homology"/>